<evidence type="ECO:0000313" key="4">
    <source>
        <dbReference type="Proteomes" id="UP000008672"/>
    </source>
</evidence>
<dbReference type="Ensembl" id="ENSLACT00000011979.2">
    <property type="protein sequence ID" value="ENSLACP00000011888.2"/>
    <property type="gene ID" value="ENSLACG00000010464.2"/>
</dbReference>
<protein>
    <recommendedName>
        <fullName evidence="2">Carboxypeptidase</fullName>
        <ecNumber evidence="2">3.4.16.-</ecNumber>
    </recommendedName>
</protein>
<dbReference type="PRINTS" id="PR00724">
    <property type="entry name" value="CRBOXYPTASEC"/>
</dbReference>
<dbReference type="InterPro" id="IPR029058">
    <property type="entry name" value="AB_hydrolase_fold"/>
</dbReference>
<dbReference type="STRING" id="7897.ENSLACP00000011888"/>
<dbReference type="GO" id="GO:0004185">
    <property type="term" value="F:serine-type carboxypeptidase activity"/>
    <property type="evidence" value="ECO:0007669"/>
    <property type="project" value="UniProtKB-UniRule"/>
</dbReference>
<dbReference type="PROSITE" id="PS00131">
    <property type="entry name" value="CARBOXYPEPT_SER_SER"/>
    <property type="match status" value="1"/>
</dbReference>
<dbReference type="AlphaFoldDB" id="H3AQG7"/>
<dbReference type="OrthoDB" id="443318at2759"/>
<dbReference type="InterPro" id="IPR018202">
    <property type="entry name" value="Ser_caboxypep_ser_AS"/>
</dbReference>
<dbReference type="MEROPS" id="S10.002"/>
<dbReference type="EC" id="3.4.16.-" evidence="2"/>
<keyword evidence="2" id="KW-0378">Hydrolase</keyword>
<proteinExistence type="inferred from homology"/>
<dbReference type="PANTHER" id="PTHR11802:SF434">
    <property type="entry name" value="CARBOXYPEPTIDASE"/>
    <property type="match status" value="1"/>
</dbReference>
<sequence>MEGFLYCVCWVLIPLAFCQFVADEVTGLPGLSTKPSFRQWSGYLKAGQGKFLHYWFVTSQQNPLKDPLVLWLNGGPGCSSLDGFLSENGPFHVNDDGATLYINEFSWNKIANVLYLEAPAGVGYSYSVDKNYQTDDDKVAENNYLALQSFFVKFPNFTQNDFYVFGESYGGIYTPTLSLKIATGAAKINFKGFAIGNGLTSYALNDQSLIYFGYYHGLFGDILWADLNRHCCQDGNCNFYKNPNPECALVVQQALYIVYDTGLNIYSLYLDCAGGVGPRAQRLQMDISHLFRFYSFKLPSFLAKERAKFDPPCINGTAQHKWLNQADVRKALHIPDSVQTWELCSKEVGEQYSRLYETMFDFYQKLLAMGLRVLVYNGDTDMACNFLGDQWFVQSLSLKETVPYKPWLYNRQIAGFYQQFSNLTFLTVKGAGHMVPQWAPGQAFKMFQSFLTNSPY</sequence>
<keyword evidence="2" id="KW-0121">Carboxypeptidase</keyword>
<dbReference type="PROSITE" id="PS00560">
    <property type="entry name" value="CARBOXYPEPT_SER_HIS"/>
    <property type="match status" value="1"/>
</dbReference>
<accession>H3AQG7</accession>
<organism evidence="3 4">
    <name type="scientific">Latimeria chalumnae</name>
    <name type="common">Coelacanth</name>
    <dbReference type="NCBI Taxonomy" id="7897"/>
    <lineage>
        <taxon>Eukaryota</taxon>
        <taxon>Metazoa</taxon>
        <taxon>Chordata</taxon>
        <taxon>Craniata</taxon>
        <taxon>Vertebrata</taxon>
        <taxon>Euteleostomi</taxon>
        <taxon>Coelacanthiformes</taxon>
        <taxon>Coelacanthidae</taxon>
        <taxon>Latimeria</taxon>
    </lineage>
</organism>
<dbReference type="Bgee" id="ENSLACG00000010464">
    <property type="expression patterns" value="Expressed in pelvic fin"/>
</dbReference>
<evidence type="ECO:0000313" key="3">
    <source>
        <dbReference type="Ensembl" id="ENSLACP00000011888.2"/>
    </source>
</evidence>
<dbReference type="GeneTree" id="ENSGT00880000138014"/>
<name>H3AQG7_LATCH</name>
<keyword evidence="2" id="KW-0732">Signal</keyword>
<keyword evidence="4" id="KW-1185">Reference proteome</keyword>
<dbReference type="RefSeq" id="XP_006004671.1">
    <property type="nucleotide sequence ID" value="XM_006004609.3"/>
</dbReference>
<comment type="similarity">
    <text evidence="1 2">Belongs to the peptidase S10 family.</text>
</comment>
<dbReference type="PANTHER" id="PTHR11802">
    <property type="entry name" value="SERINE PROTEASE FAMILY S10 SERINE CARBOXYPEPTIDASE"/>
    <property type="match status" value="1"/>
</dbReference>
<evidence type="ECO:0000256" key="2">
    <source>
        <dbReference type="RuleBase" id="RU361156"/>
    </source>
</evidence>
<dbReference type="OMA" id="GRFLHYW"/>
<dbReference type="InterPro" id="IPR001563">
    <property type="entry name" value="Peptidase_S10"/>
</dbReference>
<dbReference type="InParanoid" id="H3AQG7"/>
<reference evidence="4" key="1">
    <citation type="submission" date="2011-08" db="EMBL/GenBank/DDBJ databases">
        <title>The draft genome of Latimeria chalumnae.</title>
        <authorList>
            <person name="Di Palma F."/>
            <person name="Alfoldi J."/>
            <person name="Johnson J."/>
            <person name="Berlin A."/>
            <person name="Gnerre S."/>
            <person name="Jaffe D."/>
            <person name="MacCallum I."/>
            <person name="Young S."/>
            <person name="Walker B.J."/>
            <person name="Lander E."/>
            <person name="Lindblad-Toh K."/>
        </authorList>
    </citation>
    <scope>NUCLEOTIDE SEQUENCE [LARGE SCALE GENOMIC DNA]</scope>
    <source>
        <strain evidence="4">Wild caught</strain>
    </source>
</reference>
<dbReference type="EMBL" id="AFYH01152802">
    <property type="status" value="NOT_ANNOTATED_CDS"/>
    <property type="molecule type" value="Genomic_DNA"/>
</dbReference>
<dbReference type="eggNOG" id="KOG1282">
    <property type="taxonomic scope" value="Eukaryota"/>
</dbReference>
<gene>
    <name evidence="3" type="primary">SI:CH211-122F10.4</name>
</gene>
<feature type="chain" id="PRO_5005134168" description="Carboxypeptidase" evidence="2">
    <location>
        <begin position="19"/>
        <end position="456"/>
    </location>
</feature>
<dbReference type="Proteomes" id="UP000008672">
    <property type="component" value="Unassembled WGS sequence"/>
</dbReference>
<keyword evidence="2" id="KW-0645">Protease</keyword>
<dbReference type="InterPro" id="IPR033124">
    <property type="entry name" value="Ser_caboxypep_his_AS"/>
</dbReference>
<reference evidence="3" key="3">
    <citation type="submission" date="2025-09" db="UniProtKB">
        <authorList>
            <consortium name="Ensembl"/>
        </authorList>
    </citation>
    <scope>IDENTIFICATION</scope>
</reference>
<reference evidence="3" key="2">
    <citation type="submission" date="2025-08" db="UniProtKB">
        <authorList>
            <consortium name="Ensembl"/>
        </authorList>
    </citation>
    <scope>IDENTIFICATION</scope>
</reference>
<dbReference type="SUPFAM" id="SSF53474">
    <property type="entry name" value="alpha/beta-Hydrolases"/>
    <property type="match status" value="1"/>
</dbReference>
<dbReference type="GO" id="GO:0006508">
    <property type="term" value="P:proteolysis"/>
    <property type="evidence" value="ECO:0007669"/>
    <property type="project" value="UniProtKB-KW"/>
</dbReference>
<dbReference type="GeneID" id="102367606"/>
<dbReference type="Pfam" id="PF00450">
    <property type="entry name" value="Peptidase_S10"/>
    <property type="match status" value="1"/>
</dbReference>
<dbReference type="FunFam" id="3.40.50.1820:FF:000055">
    <property type="entry name" value="Carboxypeptidase"/>
    <property type="match status" value="1"/>
</dbReference>
<dbReference type="Gene3D" id="3.40.50.1820">
    <property type="entry name" value="alpha/beta hydrolase"/>
    <property type="match status" value="1"/>
</dbReference>
<evidence type="ECO:0000256" key="1">
    <source>
        <dbReference type="ARBA" id="ARBA00009431"/>
    </source>
</evidence>
<dbReference type="KEGG" id="lcm:102367606"/>
<feature type="signal peptide" evidence="2">
    <location>
        <begin position="1"/>
        <end position="18"/>
    </location>
</feature>
<dbReference type="HOGENOM" id="CLU_008523_13_3_1"/>
<dbReference type="EMBL" id="AFYH01152801">
    <property type="status" value="NOT_ANNOTATED_CDS"/>
    <property type="molecule type" value="Genomic_DNA"/>
</dbReference>
<dbReference type="EMBL" id="AFYH01152803">
    <property type="status" value="NOT_ANNOTATED_CDS"/>
    <property type="molecule type" value="Genomic_DNA"/>
</dbReference>